<organism evidence="1 2">
    <name type="scientific">Callosobruchus maculatus</name>
    <name type="common">Southern cowpea weevil</name>
    <name type="synonym">Pulse bruchid</name>
    <dbReference type="NCBI Taxonomy" id="64391"/>
    <lineage>
        <taxon>Eukaryota</taxon>
        <taxon>Metazoa</taxon>
        <taxon>Ecdysozoa</taxon>
        <taxon>Arthropoda</taxon>
        <taxon>Hexapoda</taxon>
        <taxon>Insecta</taxon>
        <taxon>Pterygota</taxon>
        <taxon>Neoptera</taxon>
        <taxon>Endopterygota</taxon>
        <taxon>Coleoptera</taxon>
        <taxon>Polyphaga</taxon>
        <taxon>Cucujiformia</taxon>
        <taxon>Chrysomeloidea</taxon>
        <taxon>Chrysomelidae</taxon>
        <taxon>Bruchinae</taxon>
        <taxon>Bruchini</taxon>
        <taxon>Callosobruchus</taxon>
    </lineage>
</organism>
<protein>
    <submittedName>
        <fullName evidence="1">Uncharacterized protein</fullName>
    </submittedName>
</protein>
<proteinExistence type="predicted"/>
<accession>A0A653DDK5</accession>
<dbReference type="EMBL" id="CAACVG010011353">
    <property type="protein sequence ID" value="VEN57906.1"/>
    <property type="molecule type" value="Genomic_DNA"/>
</dbReference>
<evidence type="ECO:0000313" key="1">
    <source>
        <dbReference type="EMBL" id="VEN57906.1"/>
    </source>
</evidence>
<dbReference type="Proteomes" id="UP000410492">
    <property type="component" value="Unassembled WGS sequence"/>
</dbReference>
<reference evidence="1 2" key="1">
    <citation type="submission" date="2019-01" db="EMBL/GenBank/DDBJ databases">
        <authorList>
            <person name="Sayadi A."/>
        </authorList>
    </citation>
    <scope>NUCLEOTIDE SEQUENCE [LARGE SCALE GENOMIC DNA]</scope>
</reference>
<sequence length="57" mass="6875">MAYSRYSWEKEQARLQKLMEDCLAEDDEASRHQRMNYGNVDMLDSIYFINIILNKIN</sequence>
<keyword evidence="2" id="KW-1185">Reference proteome</keyword>
<name>A0A653DDK5_CALMS</name>
<dbReference type="AlphaFoldDB" id="A0A653DDK5"/>
<gene>
    <name evidence="1" type="ORF">CALMAC_LOCUS16414</name>
</gene>
<evidence type="ECO:0000313" key="2">
    <source>
        <dbReference type="Proteomes" id="UP000410492"/>
    </source>
</evidence>